<dbReference type="EMBL" id="MK500566">
    <property type="protein sequence ID" value="QBK91895.1"/>
    <property type="molecule type" value="Genomic_DNA"/>
</dbReference>
<keyword evidence="1" id="KW-1133">Transmembrane helix</keyword>
<keyword evidence="1" id="KW-0472">Membrane</keyword>
<name>A0A481Z8S9_9VIRU</name>
<evidence type="ECO:0000256" key="1">
    <source>
        <dbReference type="SAM" id="Phobius"/>
    </source>
</evidence>
<proteinExistence type="predicted"/>
<accession>A0A481Z8S9</accession>
<feature type="transmembrane region" description="Helical" evidence="1">
    <location>
        <begin position="6"/>
        <end position="25"/>
    </location>
</feature>
<reference evidence="2" key="1">
    <citation type="journal article" date="2019" name="MBio">
        <title>Virus Genomes from Deep Sea Sediments Expand the Ocean Megavirome and Support Independent Origins of Viral Gigantism.</title>
        <authorList>
            <person name="Backstrom D."/>
            <person name="Yutin N."/>
            <person name="Jorgensen S.L."/>
            <person name="Dharamshi J."/>
            <person name="Homa F."/>
            <person name="Zaremba-Niedwiedzka K."/>
            <person name="Spang A."/>
            <person name="Wolf Y.I."/>
            <person name="Koonin E.V."/>
            <person name="Ettema T.J."/>
        </authorList>
    </citation>
    <scope>NUCLEOTIDE SEQUENCE</scope>
</reference>
<evidence type="ECO:0000313" key="2">
    <source>
        <dbReference type="EMBL" id="QBK91895.1"/>
    </source>
</evidence>
<keyword evidence="1" id="KW-0812">Transmembrane</keyword>
<gene>
    <name evidence="2" type="ORF">LCPAC304_02360</name>
</gene>
<protein>
    <submittedName>
        <fullName evidence="2">Uncharacterized protein</fullName>
    </submittedName>
</protein>
<sequence length="194" mass="21267">MYNFGAIIVVLVIVLLLSITVFAFYDNGTNTFPSHLVPVPLAEGGIMLIEPLVVSTPDPSVLLNQKHGFIHGHRLDTEAVKDVHSIRDKFSKAAFESGSIYYIMGVGAYNPSKPEFPVDPRSFAPATVRNPTEGNFDVTAGTEVAEILTVDGKPPNHINTPHDFIHLNYIGEKDGQHLYYVLGAAKFKPPLIKQ</sequence>
<organism evidence="2">
    <name type="scientific">Pithovirus LCPAC304</name>
    <dbReference type="NCBI Taxonomy" id="2506594"/>
    <lineage>
        <taxon>Viruses</taxon>
        <taxon>Pithoviruses</taxon>
    </lineage>
</organism>